<gene>
    <name evidence="1" type="ORF">NJ959_16205</name>
</gene>
<name>A0AAE3KSZ1_9CYAN</name>
<reference evidence="1" key="1">
    <citation type="submission" date="2022-06" db="EMBL/GenBank/DDBJ databases">
        <title>New cyanobacteria of genus Symplocastrum in benthos of Lake Baikal.</title>
        <authorList>
            <person name="Sorokovikova E."/>
            <person name="Tikhonova I."/>
            <person name="Krasnopeev A."/>
            <person name="Evseev P."/>
            <person name="Gladkikh A."/>
            <person name="Belykh O."/>
        </authorList>
    </citation>
    <scope>NUCLEOTIDE SEQUENCE</scope>
    <source>
        <strain evidence="1">BBK-W-15</strain>
    </source>
</reference>
<dbReference type="EMBL" id="JAMZMM010000158">
    <property type="protein sequence ID" value="MCP2729977.1"/>
    <property type="molecule type" value="Genomic_DNA"/>
</dbReference>
<keyword evidence="2" id="KW-1185">Reference proteome</keyword>
<comment type="caution">
    <text evidence="1">The sequence shown here is derived from an EMBL/GenBank/DDBJ whole genome shotgun (WGS) entry which is preliminary data.</text>
</comment>
<evidence type="ECO:0000313" key="2">
    <source>
        <dbReference type="Proteomes" id="UP001204953"/>
    </source>
</evidence>
<protein>
    <submittedName>
        <fullName evidence="1">Uncharacterized protein</fullName>
    </submittedName>
</protein>
<dbReference type="AlphaFoldDB" id="A0AAE3KSZ1"/>
<evidence type="ECO:0000313" key="1">
    <source>
        <dbReference type="EMBL" id="MCP2729977.1"/>
    </source>
</evidence>
<sequence>MSHILVSSVNYPEGDRFPRLRYRYSAPGGKDLSPFQLRSSCLNLNNLRVGTPPGGYFRVFELSSGVPTLQKTVC</sequence>
<proteinExistence type="predicted"/>
<organism evidence="1 2">
    <name type="scientific">Limnofasciculus baicalensis BBK-W-15</name>
    <dbReference type="NCBI Taxonomy" id="2699891"/>
    <lineage>
        <taxon>Bacteria</taxon>
        <taxon>Bacillati</taxon>
        <taxon>Cyanobacteriota</taxon>
        <taxon>Cyanophyceae</taxon>
        <taxon>Coleofasciculales</taxon>
        <taxon>Coleofasciculaceae</taxon>
        <taxon>Limnofasciculus</taxon>
        <taxon>Limnofasciculus baicalensis</taxon>
    </lineage>
</organism>
<accession>A0AAE3KSZ1</accession>
<dbReference type="Proteomes" id="UP001204953">
    <property type="component" value="Unassembled WGS sequence"/>
</dbReference>